<dbReference type="STRING" id="177437.HRM2_10450"/>
<dbReference type="KEGG" id="dat:HRM2_10450"/>
<feature type="binding site" evidence="8">
    <location>
        <position position="278"/>
    </location>
    <ligand>
        <name>Mn(2+)</name>
        <dbReference type="ChEBI" id="CHEBI:29035"/>
    </ligand>
</feature>
<evidence type="ECO:0000256" key="7">
    <source>
        <dbReference type="PIRSR" id="PIRSR005091-2"/>
    </source>
</evidence>
<dbReference type="Pfam" id="PF00884">
    <property type="entry name" value="Sulfatase"/>
    <property type="match status" value="1"/>
</dbReference>
<dbReference type="HOGENOM" id="CLU_014653_1_0_7"/>
<proteinExistence type="predicted"/>
<dbReference type="Proteomes" id="UP000000442">
    <property type="component" value="Chromosome"/>
</dbReference>
<feature type="binding site" evidence="8">
    <location>
        <position position="238"/>
    </location>
    <ligand>
        <name>Mn(2+)</name>
        <dbReference type="ChEBI" id="CHEBI:29035"/>
    </ligand>
</feature>
<dbReference type="SUPFAM" id="SSF53649">
    <property type="entry name" value="Alkaline phosphatase-like"/>
    <property type="match status" value="1"/>
</dbReference>
<feature type="transmembrane region" description="Helical" evidence="9">
    <location>
        <begin position="94"/>
        <end position="112"/>
    </location>
</feature>
<dbReference type="PANTHER" id="PTHR47371">
    <property type="entry name" value="LIPOTEICHOIC ACID SYNTHASE"/>
    <property type="match status" value="1"/>
</dbReference>
<feature type="transmembrane region" description="Helical" evidence="9">
    <location>
        <begin position="39"/>
        <end position="63"/>
    </location>
</feature>
<evidence type="ECO:0000256" key="3">
    <source>
        <dbReference type="ARBA" id="ARBA00022692"/>
    </source>
</evidence>
<accession>C0QL71</accession>
<dbReference type="InterPro" id="IPR017850">
    <property type="entry name" value="Alkaline_phosphatase_core_sf"/>
</dbReference>
<dbReference type="GO" id="GO:0005886">
    <property type="term" value="C:plasma membrane"/>
    <property type="evidence" value="ECO:0007669"/>
    <property type="project" value="UniProtKB-SubCell"/>
</dbReference>
<evidence type="ECO:0000256" key="4">
    <source>
        <dbReference type="ARBA" id="ARBA00022989"/>
    </source>
</evidence>
<keyword evidence="12" id="KW-1185">Reference proteome</keyword>
<feature type="domain" description="Sulfatase N-terminal" evidence="10">
    <location>
        <begin position="231"/>
        <end position="504"/>
    </location>
</feature>
<evidence type="ECO:0000256" key="5">
    <source>
        <dbReference type="ARBA" id="ARBA00023136"/>
    </source>
</evidence>
<dbReference type="GO" id="GO:0046872">
    <property type="term" value="F:metal ion binding"/>
    <property type="evidence" value="ECO:0007669"/>
    <property type="project" value="UniProtKB-KW"/>
</dbReference>
<evidence type="ECO:0000259" key="10">
    <source>
        <dbReference type="Pfam" id="PF00884"/>
    </source>
</evidence>
<gene>
    <name evidence="11" type="ordered locus">HRM2_10450</name>
</gene>
<feature type="binding site" evidence="8">
    <location>
        <position position="453"/>
    </location>
    <ligand>
        <name>Mn(2+)</name>
        <dbReference type="ChEBI" id="CHEBI:29035"/>
    </ligand>
</feature>
<evidence type="ECO:0000256" key="2">
    <source>
        <dbReference type="ARBA" id="ARBA00022475"/>
    </source>
</evidence>
<feature type="binding site" evidence="7">
    <location>
        <position position="396"/>
    </location>
    <ligand>
        <name>substrate</name>
    </ligand>
</feature>
<dbReference type="PANTHER" id="PTHR47371:SF3">
    <property type="entry name" value="PHOSPHOGLYCEROL TRANSFERASE I"/>
    <property type="match status" value="1"/>
</dbReference>
<dbReference type="Gene3D" id="3.40.720.10">
    <property type="entry name" value="Alkaline Phosphatase, subunit A"/>
    <property type="match status" value="1"/>
</dbReference>
<evidence type="ECO:0000256" key="6">
    <source>
        <dbReference type="PIRSR" id="PIRSR005091-1"/>
    </source>
</evidence>
<keyword evidence="7" id="KW-0479">Metal-binding</keyword>
<sequence>MFGQGIVYDMAFIGYVCIPFVIVLFLIPNKWFNTAMVRIAAQATQFSIVYALCFSMVGEWLFWDEFGVRFNFISVDYLVYRREVTDNILESYPVFWILPILMILTALIFYLMRPSFLKAMAVDERFSTRAKIALCLLLVPVASFFFLDQSQRNQSSNNYVNEIASNGPYQLFAAFRNNTLDFRQFYATADDNILSQTLKQAVFEHDEKPYSHNLYNIARHTQPPAPPKHLNVLLISVESLSAKFLTRFGQQENITPFMDDWFKKGLLFTNFYATGTRTTRGLEAITLSIPPTPGRSIVKRPDNDHMYSLGKVFKDKGYDTAFFYGGRGYFDNMNTFFSGNGYRIVDQTSLSDQEVSFKNAWGVSDEDLYNRAIVEADRVSGLNKPFFFHIMTTSNHRPFTYPEGKIDLVPGEGKNGAGRSGAVKYTDYALGQLIKNAKGKPWFDNTVFVVLADHCSSSAGKVGLPIDKYHIPLFIYCPGQFHPQEIDRLSSQMDLAPTLLSLLDFSYDSLFFGRDILAPDFKPRALIANYQKLGLLTESELVFLSPGKKISLVNRNSKEPTLKKIKKSYPLVQKLVAYYQGADYIIRNRINRWSDSKVALVSPLESTHKGMK</sequence>
<dbReference type="AlphaFoldDB" id="C0QL71"/>
<evidence type="ECO:0000256" key="8">
    <source>
        <dbReference type="PIRSR" id="PIRSR005091-3"/>
    </source>
</evidence>
<keyword evidence="3 9" id="KW-0812">Transmembrane</keyword>
<comment type="subcellular location">
    <subcellularLocation>
        <location evidence="1">Cell membrane</location>
        <topology evidence="1">Multi-pass membrane protein</topology>
    </subcellularLocation>
</comment>
<dbReference type="CDD" id="cd16015">
    <property type="entry name" value="LTA_synthase"/>
    <property type="match status" value="1"/>
</dbReference>
<dbReference type="InterPro" id="IPR050448">
    <property type="entry name" value="OpgB/LTA_synthase_biosynth"/>
</dbReference>
<evidence type="ECO:0000256" key="1">
    <source>
        <dbReference type="ARBA" id="ARBA00004651"/>
    </source>
</evidence>
<organism evidence="11 12">
    <name type="scientific">Desulforapulum autotrophicum (strain ATCC 43914 / DSM 3382 / VKM B-1955 / HRM2)</name>
    <name type="common">Desulfobacterium autotrophicum</name>
    <dbReference type="NCBI Taxonomy" id="177437"/>
    <lineage>
        <taxon>Bacteria</taxon>
        <taxon>Pseudomonadati</taxon>
        <taxon>Thermodesulfobacteriota</taxon>
        <taxon>Desulfobacteria</taxon>
        <taxon>Desulfobacterales</taxon>
        <taxon>Desulfobacteraceae</taxon>
        <taxon>Desulforapulum</taxon>
    </lineage>
</organism>
<keyword evidence="7" id="KW-0464">Manganese</keyword>
<protein>
    <submittedName>
        <fullName evidence="11">Sulfatase family protein</fullName>
    </submittedName>
</protein>
<dbReference type="Gene3D" id="3.30.1120.80">
    <property type="match status" value="1"/>
</dbReference>
<dbReference type="InterPro" id="IPR000917">
    <property type="entry name" value="Sulfatase_N"/>
</dbReference>
<dbReference type="InterPro" id="IPR012160">
    <property type="entry name" value="LtaS-like"/>
</dbReference>
<evidence type="ECO:0000313" key="11">
    <source>
        <dbReference type="EMBL" id="ACN14157.1"/>
    </source>
</evidence>
<feature type="binding site" evidence="8">
    <location>
        <position position="454"/>
    </location>
    <ligand>
        <name>Mn(2+)</name>
        <dbReference type="ChEBI" id="CHEBI:29035"/>
    </ligand>
</feature>
<dbReference type="eggNOG" id="COG1368">
    <property type="taxonomic scope" value="Bacteria"/>
</dbReference>
<dbReference type="EMBL" id="CP001087">
    <property type="protein sequence ID" value="ACN14157.1"/>
    <property type="molecule type" value="Genomic_DNA"/>
</dbReference>
<feature type="transmembrane region" description="Helical" evidence="9">
    <location>
        <begin position="6"/>
        <end position="27"/>
    </location>
</feature>
<keyword evidence="5 9" id="KW-0472">Membrane</keyword>
<feature type="active site" evidence="6">
    <location>
        <position position="278"/>
    </location>
</feature>
<evidence type="ECO:0000313" key="12">
    <source>
        <dbReference type="Proteomes" id="UP000000442"/>
    </source>
</evidence>
<dbReference type="PIRSF" id="PIRSF005091">
    <property type="entry name" value="Mmb_sulf_HI1246"/>
    <property type="match status" value="1"/>
</dbReference>
<feature type="transmembrane region" description="Helical" evidence="9">
    <location>
        <begin position="132"/>
        <end position="147"/>
    </location>
</feature>
<name>C0QL71_DESAH</name>
<evidence type="ECO:0000256" key="9">
    <source>
        <dbReference type="SAM" id="Phobius"/>
    </source>
</evidence>
<reference evidence="11 12" key="1">
    <citation type="journal article" date="2009" name="Environ. Microbiol.">
        <title>Genome sequence of Desulfobacterium autotrophicum HRM2, a marine sulfate reducer oxidizing organic carbon completely to carbon dioxide.</title>
        <authorList>
            <person name="Strittmatter A.W."/>
            <person name="Liesegang H."/>
            <person name="Rabus R."/>
            <person name="Decker I."/>
            <person name="Amann J."/>
            <person name="Andres S."/>
            <person name="Henne A."/>
            <person name="Fricke W.F."/>
            <person name="Martinez-Arias R."/>
            <person name="Bartels D."/>
            <person name="Goesmann A."/>
            <person name="Krause L."/>
            <person name="Puehler A."/>
            <person name="Klenk H.P."/>
            <person name="Richter M."/>
            <person name="Schuler M."/>
            <person name="Gloeckner F.O."/>
            <person name="Meyerdierks A."/>
            <person name="Gottschalk G."/>
            <person name="Amann R."/>
        </authorList>
    </citation>
    <scope>NUCLEOTIDE SEQUENCE [LARGE SCALE GENOMIC DNA]</scope>
    <source>
        <strain evidence="12">ATCC 43914 / DSM 3382 / HRM2</strain>
    </source>
</reference>
<keyword evidence="4 9" id="KW-1133">Transmembrane helix</keyword>
<keyword evidence="2" id="KW-1003">Cell membrane</keyword>